<protein>
    <submittedName>
        <fullName evidence="2">Uncharacterized protein</fullName>
    </submittedName>
</protein>
<accession>A0A165TL03</accession>
<evidence type="ECO:0000313" key="3">
    <source>
        <dbReference type="Proteomes" id="UP000076727"/>
    </source>
</evidence>
<name>A0A165TL03_9APHY</name>
<gene>
    <name evidence="2" type="ORF">DAEQUDRAFT_762040</name>
</gene>
<keyword evidence="3" id="KW-1185">Reference proteome</keyword>
<feature type="region of interest" description="Disordered" evidence="1">
    <location>
        <begin position="1"/>
        <end position="35"/>
    </location>
</feature>
<evidence type="ECO:0000256" key="1">
    <source>
        <dbReference type="SAM" id="MobiDB-lite"/>
    </source>
</evidence>
<proteinExistence type="predicted"/>
<evidence type="ECO:0000313" key="2">
    <source>
        <dbReference type="EMBL" id="KZT73596.1"/>
    </source>
</evidence>
<sequence>MINPTSRSTGEAERLRVSPGLKPTWPMSSPRPSHVPAFRTLLEHAGPGADPSPATEPRHHLLPALRDATGVQKPDPLDRDTLELRVFAFNVAHPLSSQSLSAAGVPNSRRTHRRSGRKVLCDAPADMGAAAVCRIKLSFGSRHIRKQKEIDA</sequence>
<dbReference type="AlphaFoldDB" id="A0A165TL03"/>
<dbReference type="EMBL" id="KV429036">
    <property type="protein sequence ID" value="KZT73596.1"/>
    <property type="molecule type" value="Genomic_DNA"/>
</dbReference>
<reference evidence="2 3" key="1">
    <citation type="journal article" date="2016" name="Mol. Biol. Evol.">
        <title>Comparative Genomics of Early-Diverging Mushroom-Forming Fungi Provides Insights into the Origins of Lignocellulose Decay Capabilities.</title>
        <authorList>
            <person name="Nagy L.G."/>
            <person name="Riley R."/>
            <person name="Tritt A."/>
            <person name="Adam C."/>
            <person name="Daum C."/>
            <person name="Floudas D."/>
            <person name="Sun H."/>
            <person name="Yadav J.S."/>
            <person name="Pangilinan J."/>
            <person name="Larsson K.H."/>
            <person name="Matsuura K."/>
            <person name="Barry K."/>
            <person name="Labutti K."/>
            <person name="Kuo R."/>
            <person name="Ohm R.A."/>
            <person name="Bhattacharya S.S."/>
            <person name="Shirouzu T."/>
            <person name="Yoshinaga Y."/>
            <person name="Martin F.M."/>
            <person name="Grigoriev I.V."/>
            <person name="Hibbett D.S."/>
        </authorList>
    </citation>
    <scope>NUCLEOTIDE SEQUENCE [LARGE SCALE GENOMIC DNA]</scope>
    <source>
        <strain evidence="2 3">L-15889</strain>
    </source>
</reference>
<organism evidence="2 3">
    <name type="scientific">Daedalea quercina L-15889</name>
    <dbReference type="NCBI Taxonomy" id="1314783"/>
    <lineage>
        <taxon>Eukaryota</taxon>
        <taxon>Fungi</taxon>
        <taxon>Dikarya</taxon>
        <taxon>Basidiomycota</taxon>
        <taxon>Agaricomycotina</taxon>
        <taxon>Agaricomycetes</taxon>
        <taxon>Polyporales</taxon>
        <taxon>Fomitopsis</taxon>
    </lineage>
</organism>
<dbReference type="Proteomes" id="UP000076727">
    <property type="component" value="Unassembled WGS sequence"/>
</dbReference>